<proteinExistence type="predicted"/>
<reference evidence="1" key="1">
    <citation type="submission" date="2018-02" db="EMBL/GenBank/DDBJ databases">
        <title>Rhizophora mucronata_Transcriptome.</title>
        <authorList>
            <person name="Meera S.P."/>
            <person name="Sreeshan A."/>
            <person name="Augustine A."/>
        </authorList>
    </citation>
    <scope>NUCLEOTIDE SEQUENCE</scope>
    <source>
        <tissue evidence="1">Leaf</tissue>
    </source>
</reference>
<name>A0A2P2NHK6_RHIMU</name>
<evidence type="ECO:0000313" key="1">
    <source>
        <dbReference type="EMBL" id="MBX41947.1"/>
    </source>
</evidence>
<dbReference type="EMBL" id="GGEC01061463">
    <property type="protein sequence ID" value="MBX41947.1"/>
    <property type="molecule type" value="Transcribed_RNA"/>
</dbReference>
<organism evidence="1">
    <name type="scientific">Rhizophora mucronata</name>
    <name type="common">Asiatic mangrove</name>
    <dbReference type="NCBI Taxonomy" id="61149"/>
    <lineage>
        <taxon>Eukaryota</taxon>
        <taxon>Viridiplantae</taxon>
        <taxon>Streptophyta</taxon>
        <taxon>Embryophyta</taxon>
        <taxon>Tracheophyta</taxon>
        <taxon>Spermatophyta</taxon>
        <taxon>Magnoliopsida</taxon>
        <taxon>eudicotyledons</taxon>
        <taxon>Gunneridae</taxon>
        <taxon>Pentapetalae</taxon>
        <taxon>rosids</taxon>
        <taxon>fabids</taxon>
        <taxon>Malpighiales</taxon>
        <taxon>Rhizophoraceae</taxon>
        <taxon>Rhizophora</taxon>
    </lineage>
</organism>
<sequence>MEKLMLRPWVLISSGARGGPPRCGHSLTE</sequence>
<accession>A0A2P2NHK6</accession>
<protein>
    <submittedName>
        <fullName evidence="1">Uncharacterized protein MANES_13G142700</fullName>
    </submittedName>
</protein>
<dbReference type="AlphaFoldDB" id="A0A2P2NHK6"/>